<gene>
    <name evidence="2" type="ORF">NP075_14305</name>
</gene>
<keyword evidence="3" id="KW-1185">Reference proteome</keyword>
<dbReference type="RefSeq" id="WP_227565324.1">
    <property type="nucleotide sequence ID" value="NZ_CP101989.1"/>
</dbReference>
<organism evidence="2 3">
    <name type="scientific">Cellulomonas wangsupingiae</name>
    <dbReference type="NCBI Taxonomy" id="2968085"/>
    <lineage>
        <taxon>Bacteria</taxon>
        <taxon>Bacillati</taxon>
        <taxon>Actinomycetota</taxon>
        <taxon>Actinomycetes</taxon>
        <taxon>Micrococcales</taxon>
        <taxon>Cellulomonadaceae</taxon>
        <taxon>Cellulomonas</taxon>
    </lineage>
</organism>
<evidence type="ECO:0000256" key="1">
    <source>
        <dbReference type="SAM" id="MobiDB-lite"/>
    </source>
</evidence>
<proteinExistence type="predicted"/>
<dbReference type="EMBL" id="CP101989">
    <property type="protein sequence ID" value="UUI64286.1"/>
    <property type="molecule type" value="Genomic_DNA"/>
</dbReference>
<sequence>MRTQLRRVLPAALVVGGLALAAAGVALGAGESALFGAVLLVMCGAATWWHPHLPAPRHAAHLTAPAVGWGAPVVPPRRGPGATPAAVVPSPRGAPVLPIAADDVLGLPSPWTDVARSGGPQRAGAPARVRPYGGLPHQRRASNGS</sequence>
<reference evidence="2 3" key="1">
    <citation type="submission" date="2022-07" db="EMBL/GenBank/DDBJ databases">
        <title>Novel species in genus cellulomonas.</title>
        <authorList>
            <person name="Ye L."/>
        </authorList>
    </citation>
    <scope>NUCLEOTIDE SEQUENCE [LARGE SCALE GENOMIC DNA]</scope>
    <source>
        <strain evidence="3">zg-Y908</strain>
    </source>
</reference>
<dbReference type="Proteomes" id="UP001317322">
    <property type="component" value="Chromosome"/>
</dbReference>
<accession>A0ABY5K4D6</accession>
<evidence type="ECO:0000313" key="3">
    <source>
        <dbReference type="Proteomes" id="UP001317322"/>
    </source>
</evidence>
<protein>
    <submittedName>
        <fullName evidence="2">Uncharacterized protein</fullName>
    </submittedName>
</protein>
<feature type="region of interest" description="Disordered" evidence="1">
    <location>
        <begin position="110"/>
        <end position="145"/>
    </location>
</feature>
<name>A0ABY5K4D6_9CELL</name>
<evidence type="ECO:0000313" key="2">
    <source>
        <dbReference type="EMBL" id="UUI64286.1"/>
    </source>
</evidence>